<dbReference type="EMBL" id="LDAU01000057">
    <property type="protein sequence ID" value="KRX08862.1"/>
    <property type="molecule type" value="Genomic_DNA"/>
</dbReference>
<evidence type="ECO:0000313" key="6">
    <source>
        <dbReference type="EMBL" id="KRX08862.1"/>
    </source>
</evidence>
<dbReference type="OMA" id="VNPKECE"/>
<dbReference type="PROSITE" id="PS00518">
    <property type="entry name" value="ZF_RING_1"/>
    <property type="match status" value="1"/>
</dbReference>
<dbReference type="InterPro" id="IPR001841">
    <property type="entry name" value="Znf_RING"/>
</dbReference>
<organism evidence="6 7">
    <name type="scientific">Pseudocohnilembus persalinus</name>
    <name type="common">Ciliate</name>
    <dbReference type="NCBI Taxonomy" id="266149"/>
    <lineage>
        <taxon>Eukaryota</taxon>
        <taxon>Sar</taxon>
        <taxon>Alveolata</taxon>
        <taxon>Ciliophora</taxon>
        <taxon>Intramacronucleata</taxon>
        <taxon>Oligohymenophorea</taxon>
        <taxon>Scuticociliatia</taxon>
        <taxon>Philasterida</taxon>
        <taxon>Pseudocohnilembidae</taxon>
        <taxon>Pseudocohnilembus</taxon>
    </lineage>
</organism>
<reference evidence="6 7" key="1">
    <citation type="journal article" date="2015" name="Sci. Rep.">
        <title>Genome of the facultative scuticociliatosis pathogen Pseudocohnilembus persalinus provides insight into its virulence through horizontal gene transfer.</title>
        <authorList>
            <person name="Xiong J."/>
            <person name="Wang G."/>
            <person name="Cheng J."/>
            <person name="Tian M."/>
            <person name="Pan X."/>
            <person name="Warren A."/>
            <person name="Jiang C."/>
            <person name="Yuan D."/>
            <person name="Miao W."/>
        </authorList>
    </citation>
    <scope>NUCLEOTIDE SEQUENCE [LARGE SCALE GENOMIC DNA]</scope>
    <source>
        <strain evidence="6">36N120E</strain>
    </source>
</reference>
<keyword evidence="1" id="KW-0479">Metal-binding</keyword>
<accession>A0A0V0R2V9</accession>
<gene>
    <name evidence="6" type="ORF">PPERSA_08966</name>
</gene>
<dbReference type="Gene3D" id="3.30.40.10">
    <property type="entry name" value="Zinc/RING finger domain, C3HC4 (zinc finger)"/>
    <property type="match status" value="2"/>
</dbReference>
<dbReference type="PANTHER" id="PTHR10131">
    <property type="entry name" value="TNF RECEPTOR ASSOCIATED FACTOR"/>
    <property type="match status" value="1"/>
</dbReference>
<name>A0A0V0R2V9_PSEPJ</name>
<dbReference type="OrthoDB" id="295927at2759"/>
<dbReference type="SMART" id="SM00184">
    <property type="entry name" value="RING"/>
    <property type="match status" value="1"/>
</dbReference>
<dbReference type="PROSITE" id="PS50089">
    <property type="entry name" value="ZF_RING_2"/>
    <property type="match status" value="1"/>
</dbReference>
<keyword evidence="2 4" id="KW-0863">Zinc-finger</keyword>
<dbReference type="AlphaFoldDB" id="A0A0V0R2V9"/>
<dbReference type="Pfam" id="PF13923">
    <property type="entry name" value="zf-C3HC4_2"/>
    <property type="match status" value="1"/>
</dbReference>
<dbReference type="GO" id="GO:0008270">
    <property type="term" value="F:zinc ion binding"/>
    <property type="evidence" value="ECO:0007669"/>
    <property type="project" value="UniProtKB-KW"/>
</dbReference>
<dbReference type="PANTHER" id="PTHR10131:SF94">
    <property type="entry name" value="TNF RECEPTOR-ASSOCIATED FACTOR 4"/>
    <property type="match status" value="1"/>
</dbReference>
<sequence length="383" mass="45243">MTTNSITNSYNNQEQLHRYTLSDLLDPEIMDKDLICAICQDLIYKPQECSQCQHVFCSDCISDWKQKRNKCPFDCKGLLQLQQVHRFVRNSLLKLKVKCPDCKEIHSIEKSKFHEKECIYRIIQCDNFGCEHKCRRKSIDKHKMQCEFSQQNNCNKCQHMAQYFNQELKKIQQELIDCKKLLKIEIQEKGKLMQQQQQREIQDFAQFCPQGHEMELFTPQFNPIKRQYLQYKCYNCNCLKHCRYICDKETCQNTVLCLQCRALKFNKILCPKRHKLSPKLSQEDTVCDICLQCAFKGIQQQNQQNLNINLNQNSSQNLNNIVSQMGGIIPAIAGNTLQQQQQQIQQQQQNSQINFDCVMGCGQCEFNICRKCYDKMDNDRIIY</sequence>
<evidence type="ECO:0000256" key="2">
    <source>
        <dbReference type="ARBA" id="ARBA00022771"/>
    </source>
</evidence>
<dbReference type="Proteomes" id="UP000054937">
    <property type="component" value="Unassembled WGS sequence"/>
</dbReference>
<dbReference type="SUPFAM" id="SSF57850">
    <property type="entry name" value="RING/U-box"/>
    <property type="match status" value="1"/>
</dbReference>
<evidence type="ECO:0000313" key="7">
    <source>
        <dbReference type="Proteomes" id="UP000054937"/>
    </source>
</evidence>
<dbReference type="InParanoid" id="A0A0V0R2V9"/>
<dbReference type="SUPFAM" id="SSF49599">
    <property type="entry name" value="TRAF domain-like"/>
    <property type="match status" value="1"/>
</dbReference>
<comment type="caution">
    <text evidence="6">The sequence shown here is derived from an EMBL/GenBank/DDBJ whole genome shotgun (WGS) entry which is preliminary data.</text>
</comment>
<dbReference type="InterPro" id="IPR017907">
    <property type="entry name" value="Znf_RING_CS"/>
</dbReference>
<evidence type="ECO:0000256" key="3">
    <source>
        <dbReference type="ARBA" id="ARBA00022833"/>
    </source>
</evidence>
<evidence type="ECO:0000256" key="1">
    <source>
        <dbReference type="ARBA" id="ARBA00022723"/>
    </source>
</evidence>
<evidence type="ECO:0000259" key="5">
    <source>
        <dbReference type="PROSITE" id="PS50089"/>
    </source>
</evidence>
<keyword evidence="7" id="KW-1185">Reference proteome</keyword>
<evidence type="ECO:0000256" key="4">
    <source>
        <dbReference type="PROSITE-ProRule" id="PRU00175"/>
    </source>
</evidence>
<protein>
    <submittedName>
        <fullName evidence="6">TRAF-like protein</fullName>
    </submittedName>
</protein>
<feature type="domain" description="RING-type" evidence="5">
    <location>
        <begin position="36"/>
        <end position="74"/>
    </location>
</feature>
<dbReference type="InterPro" id="IPR013083">
    <property type="entry name" value="Znf_RING/FYVE/PHD"/>
</dbReference>
<proteinExistence type="predicted"/>
<keyword evidence="3" id="KW-0862">Zinc</keyword>